<name>A0A1I3W5J3_9PSEU</name>
<proteinExistence type="predicted"/>
<dbReference type="SUPFAM" id="SSF55961">
    <property type="entry name" value="Bet v1-like"/>
    <property type="match status" value="1"/>
</dbReference>
<dbReference type="RefSeq" id="WP_091510160.1">
    <property type="nucleotide sequence ID" value="NZ_FORP01000012.1"/>
</dbReference>
<gene>
    <name evidence="1" type="ORF">SAMN05421835_112121</name>
</gene>
<dbReference type="EMBL" id="FORP01000012">
    <property type="protein sequence ID" value="SFK02710.1"/>
    <property type="molecule type" value="Genomic_DNA"/>
</dbReference>
<keyword evidence="2" id="KW-1185">Reference proteome</keyword>
<dbReference type="Gene3D" id="3.30.530.20">
    <property type="match status" value="1"/>
</dbReference>
<evidence type="ECO:0000313" key="1">
    <source>
        <dbReference type="EMBL" id="SFK02710.1"/>
    </source>
</evidence>
<dbReference type="AlphaFoldDB" id="A0A1I3W5J3"/>
<dbReference type="InterPro" id="IPR019587">
    <property type="entry name" value="Polyketide_cyclase/dehydratase"/>
</dbReference>
<accession>A0A1I3W5J3</accession>
<protein>
    <submittedName>
        <fullName evidence="1">Uncharacterized conserved protein YndB, AHSA1/START domain</fullName>
    </submittedName>
</protein>
<dbReference type="STRING" id="115433.SAMN05421835_112121"/>
<dbReference type="Proteomes" id="UP000199025">
    <property type="component" value="Unassembled WGS sequence"/>
</dbReference>
<dbReference type="Pfam" id="PF10604">
    <property type="entry name" value="Polyketide_cyc2"/>
    <property type="match status" value="1"/>
</dbReference>
<sequence>MGTRQVSGTRVVAAAPEEIFALLTDPSKHALLDGSGTVRGAQPGGPEKLELGTKFGMDMKLGAPYKILNTVVEYEENRLIAWRHFNGHRWRWRLEPVEGGTKVTETFDWSTARIPLLISVSFFPRKNKQGIEATLDRLVGMFPVSSGS</sequence>
<evidence type="ECO:0000313" key="2">
    <source>
        <dbReference type="Proteomes" id="UP000199025"/>
    </source>
</evidence>
<organism evidence="1 2">
    <name type="scientific">Amycolatopsis sacchari</name>
    <dbReference type="NCBI Taxonomy" id="115433"/>
    <lineage>
        <taxon>Bacteria</taxon>
        <taxon>Bacillati</taxon>
        <taxon>Actinomycetota</taxon>
        <taxon>Actinomycetes</taxon>
        <taxon>Pseudonocardiales</taxon>
        <taxon>Pseudonocardiaceae</taxon>
        <taxon>Amycolatopsis</taxon>
    </lineage>
</organism>
<reference evidence="1 2" key="1">
    <citation type="submission" date="2016-10" db="EMBL/GenBank/DDBJ databases">
        <authorList>
            <person name="de Groot N.N."/>
        </authorList>
    </citation>
    <scope>NUCLEOTIDE SEQUENCE [LARGE SCALE GENOMIC DNA]</scope>
    <source>
        <strain evidence="1 2">DSM 44468</strain>
    </source>
</reference>
<dbReference type="OrthoDB" id="6624781at2"/>
<dbReference type="InterPro" id="IPR023393">
    <property type="entry name" value="START-like_dom_sf"/>
</dbReference>